<proteinExistence type="predicted"/>
<evidence type="ECO:0000256" key="5">
    <source>
        <dbReference type="ARBA" id="ARBA00023065"/>
    </source>
</evidence>
<protein>
    <submittedName>
        <fullName evidence="9">Cation:proton antiporter</fullName>
    </submittedName>
</protein>
<evidence type="ECO:0000256" key="7">
    <source>
        <dbReference type="SAM" id="Phobius"/>
    </source>
</evidence>
<feature type="domain" description="Cation/H+ exchanger transmembrane" evidence="8">
    <location>
        <begin position="21"/>
        <end position="406"/>
    </location>
</feature>
<feature type="transmembrane region" description="Helical" evidence="7">
    <location>
        <begin position="103"/>
        <end position="126"/>
    </location>
</feature>
<keyword evidence="5" id="KW-0406">Ion transport</keyword>
<feature type="transmembrane region" description="Helical" evidence="7">
    <location>
        <begin position="76"/>
        <end position="96"/>
    </location>
</feature>
<evidence type="ECO:0000256" key="1">
    <source>
        <dbReference type="ARBA" id="ARBA00004141"/>
    </source>
</evidence>
<dbReference type="Pfam" id="PF00999">
    <property type="entry name" value="Na_H_Exchanger"/>
    <property type="match status" value="1"/>
</dbReference>
<comment type="subcellular location">
    <subcellularLocation>
        <location evidence="1">Membrane</location>
        <topology evidence="1">Multi-pass membrane protein</topology>
    </subcellularLocation>
</comment>
<feature type="transmembrane region" description="Helical" evidence="7">
    <location>
        <begin position="300"/>
        <end position="319"/>
    </location>
</feature>
<dbReference type="InterPro" id="IPR038770">
    <property type="entry name" value="Na+/solute_symporter_sf"/>
</dbReference>
<evidence type="ECO:0000256" key="2">
    <source>
        <dbReference type="ARBA" id="ARBA00022448"/>
    </source>
</evidence>
<dbReference type="EMBL" id="JBHTCS010000017">
    <property type="protein sequence ID" value="MFC7449299.1"/>
    <property type="molecule type" value="Genomic_DNA"/>
</dbReference>
<feature type="transmembrane region" description="Helical" evidence="7">
    <location>
        <begin position="210"/>
        <end position="230"/>
    </location>
</feature>
<keyword evidence="6 7" id="KW-0472">Membrane</keyword>
<dbReference type="Proteomes" id="UP001596484">
    <property type="component" value="Unassembled WGS sequence"/>
</dbReference>
<dbReference type="PANTHER" id="PTHR32468:SF0">
    <property type="entry name" value="K(+)_H(+) ANTIPORTER 1"/>
    <property type="match status" value="1"/>
</dbReference>
<dbReference type="InterPro" id="IPR050794">
    <property type="entry name" value="CPA2_transporter"/>
</dbReference>
<feature type="transmembrane region" description="Helical" evidence="7">
    <location>
        <begin position="242"/>
        <end position="258"/>
    </location>
</feature>
<keyword evidence="10" id="KW-1185">Reference proteome</keyword>
<feature type="transmembrane region" description="Helical" evidence="7">
    <location>
        <begin position="389"/>
        <end position="411"/>
    </location>
</feature>
<feature type="transmembrane region" description="Helical" evidence="7">
    <location>
        <begin position="6"/>
        <end position="26"/>
    </location>
</feature>
<evidence type="ECO:0000313" key="9">
    <source>
        <dbReference type="EMBL" id="MFC7449299.1"/>
    </source>
</evidence>
<evidence type="ECO:0000259" key="8">
    <source>
        <dbReference type="Pfam" id="PF00999"/>
    </source>
</evidence>
<dbReference type="InterPro" id="IPR006153">
    <property type="entry name" value="Cation/H_exchanger_TM"/>
</dbReference>
<organism evidence="9 10">
    <name type="scientific">Rhodococcus daqingensis</name>
    <dbReference type="NCBI Taxonomy" id="2479363"/>
    <lineage>
        <taxon>Bacteria</taxon>
        <taxon>Bacillati</taxon>
        <taxon>Actinomycetota</taxon>
        <taxon>Actinomycetes</taxon>
        <taxon>Mycobacteriales</taxon>
        <taxon>Nocardiaceae</taxon>
        <taxon>Rhodococcus</taxon>
    </lineage>
</organism>
<feature type="transmembrane region" description="Helical" evidence="7">
    <location>
        <begin position="38"/>
        <end position="56"/>
    </location>
</feature>
<dbReference type="PANTHER" id="PTHR32468">
    <property type="entry name" value="CATION/H + ANTIPORTER"/>
    <property type="match status" value="1"/>
</dbReference>
<feature type="transmembrane region" description="Helical" evidence="7">
    <location>
        <begin position="175"/>
        <end position="198"/>
    </location>
</feature>
<name>A0ABW2S0P4_9NOCA</name>
<feature type="transmembrane region" description="Helical" evidence="7">
    <location>
        <begin position="264"/>
        <end position="280"/>
    </location>
</feature>
<evidence type="ECO:0000256" key="6">
    <source>
        <dbReference type="ARBA" id="ARBA00023136"/>
    </source>
</evidence>
<feature type="transmembrane region" description="Helical" evidence="7">
    <location>
        <begin position="325"/>
        <end position="345"/>
    </location>
</feature>
<reference evidence="10" key="1">
    <citation type="journal article" date="2019" name="Int. J. Syst. Evol. Microbiol.">
        <title>The Global Catalogue of Microorganisms (GCM) 10K type strain sequencing project: providing services to taxonomists for standard genome sequencing and annotation.</title>
        <authorList>
            <consortium name="The Broad Institute Genomics Platform"/>
            <consortium name="The Broad Institute Genome Sequencing Center for Infectious Disease"/>
            <person name="Wu L."/>
            <person name="Ma J."/>
        </authorList>
    </citation>
    <scope>NUCLEOTIDE SEQUENCE [LARGE SCALE GENOMIC DNA]</scope>
    <source>
        <strain evidence="10">ICMP 19430</strain>
    </source>
</reference>
<keyword evidence="2" id="KW-0813">Transport</keyword>
<dbReference type="Gene3D" id="1.20.1530.20">
    <property type="match status" value="1"/>
</dbReference>
<feature type="transmembrane region" description="Helical" evidence="7">
    <location>
        <begin position="357"/>
        <end position="377"/>
    </location>
</feature>
<sequence length="710" mass="74020">MGHSAAEIFAFVLIDIAVIMVVARLFGRAARALGQPAVVGEIVAGIALGPSLLGALPGDLDGQLFPPDVVPYLKVLAQLGLVLFMFIVGLELDVALIRGRERVAGSISLASIVVPFSLGAASTLILHPLHGEVDGEQVSLLALMLFMGVAMSITAFPVLARILADRGMHRTTVGVLALACAAVDDVLAWTLLAFVVAVVKGGSPLEVVRIVAFTAVFAAVMFGVVRPLLVRLLGWYRKAGRLTPDILAVVLVGVLVSAYITEEIGIHAIFGAFVFGAVLPRENAQDFTREILERLEQISVLLLLPIFFVVTGFGVDIAGLTGSGWWQLLLILAVAIGGKFVGAFGGARLQRMPVQQGAAIAVLMNTRGLTELVILSIGRELGVLDGELFTMMVLMALITTALTEPLLRLVYPDRAIERDIAAAAKASFGSARTYRVLINLDGPPGPGTERMTRAADVATAGRQPAELLLSRFLPAANSGPTGLEIGTGLLLPDLAGMAQAVEELEEYAATADGRAAPIRVMCRFSSDEGADLCRLAEASSAEVVVVSEEWAMRRRDALLAFDAVTVLVVSEHRYVNVADWLHSTQSRTGATAAVALSSGGGVLVYADESASGNRAVLIAARAAVSAGVPLTAIAADGGGRSRRRLAHALDSLGAVGVETAVVSTDESSVSTRRATAGVVAAAQVLDRAGGSDVNLREEVSALAKAPKGPP</sequence>
<evidence type="ECO:0000256" key="3">
    <source>
        <dbReference type="ARBA" id="ARBA00022692"/>
    </source>
</evidence>
<accession>A0ABW2S0P4</accession>
<dbReference type="RefSeq" id="WP_378406154.1">
    <property type="nucleotide sequence ID" value="NZ_JBHTCS010000017.1"/>
</dbReference>
<keyword evidence="4 7" id="KW-1133">Transmembrane helix</keyword>
<evidence type="ECO:0000313" key="10">
    <source>
        <dbReference type="Proteomes" id="UP001596484"/>
    </source>
</evidence>
<keyword evidence="3 7" id="KW-0812">Transmembrane</keyword>
<evidence type="ECO:0000256" key="4">
    <source>
        <dbReference type="ARBA" id="ARBA00022989"/>
    </source>
</evidence>
<comment type="caution">
    <text evidence="9">The sequence shown here is derived from an EMBL/GenBank/DDBJ whole genome shotgun (WGS) entry which is preliminary data.</text>
</comment>
<feature type="transmembrane region" description="Helical" evidence="7">
    <location>
        <begin position="138"/>
        <end position="163"/>
    </location>
</feature>
<gene>
    <name evidence="9" type="ORF">ACFQS9_15500</name>
</gene>